<dbReference type="Proteomes" id="UP000716446">
    <property type="component" value="Unassembled WGS sequence"/>
</dbReference>
<reference evidence="3" key="1">
    <citation type="submission" date="2020-06" db="EMBL/GenBank/DDBJ databases">
        <authorList>
            <person name="Onetto C."/>
        </authorList>
    </citation>
    <scope>NUCLEOTIDE SEQUENCE</scope>
</reference>
<dbReference type="EMBL" id="CAIJEN010000006">
    <property type="protein sequence ID" value="CAD0087995.1"/>
    <property type="molecule type" value="Genomic_DNA"/>
</dbReference>
<proteinExistence type="predicted"/>
<feature type="region of interest" description="Disordered" evidence="2">
    <location>
        <begin position="47"/>
        <end position="104"/>
    </location>
</feature>
<feature type="region of interest" description="Disordered" evidence="2">
    <location>
        <begin position="170"/>
        <end position="190"/>
    </location>
</feature>
<evidence type="ECO:0000256" key="2">
    <source>
        <dbReference type="SAM" id="MobiDB-lite"/>
    </source>
</evidence>
<comment type="caution">
    <text evidence="3">The sequence shown here is derived from an EMBL/GenBank/DDBJ whole genome shotgun (WGS) entry which is preliminary data.</text>
</comment>
<name>A0A9N8JMF3_9PEZI</name>
<evidence type="ECO:0000313" key="4">
    <source>
        <dbReference type="Proteomes" id="UP000716446"/>
    </source>
</evidence>
<feature type="compositionally biased region" description="Polar residues" evidence="2">
    <location>
        <begin position="262"/>
        <end position="289"/>
    </location>
</feature>
<feature type="compositionally biased region" description="Polar residues" evidence="2">
    <location>
        <begin position="59"/>
        <end position="77"/>
    </location>
</feature>
<feature type="region of interest" description="Disordered" evidence="2">
    <location>
        <begin position="262"/>
        <end position="292"/>
    </location>
</feature>
<dbReference type="AlphaFoldDB" id="A0A9N8JMF3"/>
<sequence>MDDEFALEVLRLAEGQTVETFEEDLKNQAQNLNIDIALLENASKTKDSKATSSLTSSTQPRRSISTGSQASHSTDFTDASRISRDCPNARTRQVRGRRSSATSTSIKDYDSIVNHARFDFRRSSFNFATSPIISPSPSTFSLSSVWSRSRESSPKRHIITRGLSRLRLRRTDSGDSTREKDDCPHCPHSGSRHRRTLHTLSCGHRYCTLALRKIIKDSLNDANIPPTCCKRPIPGSLVASVMSQEEQDVLMNMLVSWDDEATTSPQTIHESEVTSHPTSFPKSRSQSRSPVCGAEEFHPSEERRNNLEKAMEIPDFKHLRQEQERQRDSLVAWAGRKRQGVIDGYAVRKLQLLPYFDRQKDQLAEKQSAAIARIEDKHVLDEHEMREGHEVETRNNAIALKHMEAYCRGETTSGDRHNRPITDRDLAELTKARRARDQMDAKHDGAISVLRGEQSRRISQRLVKQEEELAELEARQLKEIESLQRECDDMVRDWDEEIQKRRAKLETWWNIETEIWRRKLERDSGILFSGELPLVQWPRADTTESNKKRDPTKRHTIAVSPAPGLQPGGEGRLRSISPARKQHRISTAFTIRSGMIGKA</sequence>
<feature type="region of interest" description="Disordered" evidence="2">
    <location>
        <begin position="539"/>
        <end position="579"/>
    </location>
</feature>
<evidence type="ECO:0000313" key="3">
    <source>
        <dbReference type="EMBL" id="CAD0087995.1"/>
    </source>
</evidence>
<feature type="coiled-coil region" evidence="1">
    <location>
        <begin position="455"/>
        <end position="493"/>
    </location>
</feature>
<protein>
    <submittedName>
        <fullName evidence="3">Uncharacterized protein</fullName>
    </submittedName>
</protein>
<gene>
    <name evidence="3" type="ORF">AWRI4619_LOCUS5113</name>
</gene>
<evidence type="ECO:0000256" key="1">
    <source>
        <dbReference type="SAM" id="Coils"/>
    </source>
</evidence>
<feature type="compositionally biased region" description="Basic and acidic residues" evidence="2">
    <location>
        <begin position="170"/>
        <end position="185"/>
    </location>
</feature>
<keyword evidence="4" id="KW-1185">Reference proteome</keyword>
<keyword evidence="1" id="KW-0175">Coiled coil</keyword>
<accession>A0A9N8JMF3</accession>
<organism evidence="3 4">
    <name type="scientific">Aureobasidium vineae</name>
    <dbReference type="NCBI Taxonomy" id="2773715"/>
    <lineage>
        <taxon>Eukaryota</taxon>
        <taxon>Fungi</taxon>
        <taxon>Dikarya</taxon>
        <taxon>Ascomycota</taxon>
        <taxon>Pezizomycotina</taxon>
        <taxon>Dothideomycetes</taxon>
        <taxon>Dothideomycetidae</taxon>
        <taxon>Dothideales</taxon>
        <taxon>Saccotheciaceae</taxon>
        <taxon>Aureobasidium</taxon>
    </lineage>
</organism>